<dbReference type="InterPro" id="IPR036424">
    <property type="entry name" value="UPP_synth-like_sf"/>
</dbReference>
<sequence length="203" mass="23272">MRRWAKSRGISLAEAYLQGAEKVADILQVLRRHNVRTVSVYNLSRANLARSQAELEPVFNASIHFLTHLIPDRFEPDDCSVRLHGDRTVLPSEYVAAAERAESVMRGEEFRINILAAYDANDELRTALQQAQKRGGEIRGAFDIEDVDLVIRTSPEPLLSGFLPLQTQYAQLRFLTTPLNELEERHIDEFIDDYRRTPQLRGR</sequence>
<comment type="similarity">
    <text evidence="2">Belongs to the UPP synthase family. Z-FPP synthase subfamily.</text>
</comment>
<dbReference type="PANTHER" id="PTHR10291">
    <property type="entry name" value="DEHYDRODOLICHYL DIPHOSPHATE SYNTHASE FAMILY MEMBER"/>
    <property type="match status" value="1"/>
</dbReference>
<organism evidence="7 8">
    <name type="scientific">Mycobacterium lehmannii</name>
    <dbReference type="NCBI Taxonomy" id="2048550"/>
    <lineage>
        <taxon>Bacteria</taxon>
        <taxon>Bacillati</taxon>
        <taxon>Actinomycetota</taxon>
        <taxon>Actinomycetes</taxon>
        <taxon>Mycobacteriales</taxon>
        <taxon>Mycobacteriaceae</taxon>
        <taxon>Mycobacterium</taxon>
    </lineage>
</organism>
<dbReference type="PANTHER" id="PTHR10291:SF43">
    <property type="entry name" value="DEHYDRODOLICHYL DIPHOSPHATE SYNTHASE COMPLEX SUBUNIT DHDDS"/>
    <property type="match status" value="1"/>
</dbReference>
<proteinExistence type="inferred from homology"/>
<accession>A0A101A5K9</accession>
<dbReference type="AlphaFoldDB" id="A0A101A5K9"/>
<dbReference type="Pfam" id="PF01255">
    <property type="entry name" value="Prenyltransf"/>
    <property type="match status" value="1"/>
</dbReference>
<comment type="caution">
    <text evidence="7">The sequence shown here is derived from an EMBL/GenBank/DDBJ whole genome shotgun (WGS) entry which is preliminary data.</text>
</comment>
<evidence type="ECO:0000256" key="5">
    <source>
        <dbReference type="ARBA" id="ARBA00041843"/>
    </source>
</evidence>
<keyword evidence="1 7" id="KW-0808">Transferase</keyword>
<dbReference type="SUPFAM" id="SSF64005">
    <property type="entry name" value="Undecaprenyl diphosphate synthase"/>
    <property type="match status" value="1"/>
</dbReference>
<dbReference type="Gene3D" id="3.40.1180.10">
    <property type="entry name" value="Decaprenyl diphosphate synthase-like"/>
    <property type="match status" value="1"/>
</dbReference>
<name>A0A101A5K9_9MYCO</name>
<dbReference type="RefSeq" id="WP_064396881.1">
    <property type="nucleotide sequence ID" value="NZ_LQIR01000023.1"/>
</dbReference>
<dbReference type="EMBL" id="LQIR01000023">
    <property type="protein sequence ID" value="KUI14438.1"/>
    <property type="molecule type" value="Genomic_DNA"/>
</dbReference>
<dbReference type="InterPro" id="IPR001441">
    <property type="entry name" value="UPP_synth-like"/>
</dbReference>
<evidence type="ECO:0000256" key="6">
    <source>
        <dbReference type="ARBA" id="ARBA00048726"/>
    </source>
</evidence>
<evidence type="ECO:0000313" key="8">
    <source>
        <dbReference type="Proteomes" id="UP000053707"/>
    </source>
</evidence>
<protein>
    <recommendedName>
        <fullName evidence="3">(2Z,6E)-farnesyl diphosphate synthase</fullName>
        <ecNumber evidence="3">2.5.1.68</ecNumber>
    </recommendedName>
    <alternativeName>
        <fullName evidence="4">Z-FPP synthase</fullName>
    </alternativeName>
    <alternativeName>
        <fullName evidence="5">Z-isoprenyl diphosphate synthase</fullName>
    </alternativeName>
</protein>
<dbReference type="GO" id="GO:0033850">
    <property type="term" value="F:Z-farnesyl diphosphate synthase activity"/>
    <property type="evidence" value="ECO:0007669"/>
    <property type="project" value="UniProtKB-EC"/>
</dbReference>
<reference evidence="7 8" key="1">
    <citation type="submission" date="2016-01" db="EMBL/GenBank/DDBJ databases">
        <authorList>
            <consortium name="TB Trials Study Group"/>
            <person name="Sutton G."/>
            <person name="Brinkac L."/>
            <person name="Sanka R."/>
            <person name="Adams M."/>
            <person name="Lau E.L."/>
            <person name="Macaden R."/>
            <person name="Grewal H.M.S."/>
        </authorList>
    </citation>
    <scope>NUCLEOTIDE SEQUENCE [LARGE SCALE GENOMIC DNA]</scope>
    <source>
        <strain evidence="7 8">IS-1744</strain>
    </source>
</reference>
<dbReference type="GO" id="GO:0016094">
    <property type="term" value="P:polyprenol biosynthetic process"/>
    <property type="evidence" value="ECO:0007669"/>
    <property type="project" value="TreeGrafter"/>
</dbReference>
<gene>
    <name evidence="7" type="ORF">AU192_14495</name>
</gene>
<dbReference type="EC" id="2.5.1.68" evidence="3"/>
<evidence type="ECO:0000256" key="1">
    <source>
        <dbReference type="ARBA" id="ARBA00022679"/>
    </source>
</evidence>
<comment type="catalytic activity">
    <reaction evidence="6">
        <text>isopentenyl diphosphate + (2E)-geranyl diphosphate = (2Z,6E)-farnesyl diphosphate + diphosphate</text>
        <dbReference type="Rhea" id="RHEA:23300"/>
        <dbReference type="ChEBI" id="CHEBI:33019"/>
        <dbReference type="ChEBI" id="CHEBI:58057"/>
        <dbReference type="ChEBI" id="CHEBI:128769"/>
        <dbReference type="ChEBI" id="CHEBI:162247"/>
        <dbReference type="EC" id="2.5.1.68"/>
    </reaction>
</comment>
<keyword evidence="8" id="KW-1185">Reference proteome</keyword>
<dbReference type="Proteomes" id="UP000053707">
    <property type="component" value="Unassembled WGS sequence"/>
</dbReference>
<evidence type="ECO:0000313" key="7">
    <source>
        <dbReference type="EMBL" id="KUI14438.1"/>
    </source>
</evidence>
<evidence type="ECO:0000256" key="4">
    <source>
        <dbReference type="ARBA" id="ARBA00041688"/>
    </source>
</evidence>
<dbReference type="GO" id="GO:0045547">
    <property type="term" value="F:ditrans,polycis-polyprenyl diphosphate synthase [(2E,6E)-farnesyl diphosphate specific] activity"/>
    <property type="evidence" value="ECO:0007669"/>
    <property type="project" value="TreeGrafter"/>
</dbReference>
<evidence type="ECO:0000256" key="3">
    <source>
        <dbReference type="ARBA" id="ARBA00038925"/>
    </source>
</evidence>
<evidence type="ECO:0000256" key="2">
    <source>
        <dbReference type="ARBA" id="ARBA00038453"/>
    </source>
</evidence>